<proteinExistence type="predicted"/>
<feature type="chain" id="PRO_5018228670" evidence="1">
    <location>
        <begin position="17"/>
        <end position="146"/>
    </location>
</feature>
<protein>
    <submittedName>
        <fullName evidence="2">Uncharacterized protein</fullName>
    </submittedName>
</protein>
<dbReference type="RefSeq" id="XP_028465346.1">
    <property type="nucleotide sequence ID" value="XM_028613558.1"/>
</dbReference>
<sequence length="146" mass="16082">MPSLWLCLTRLSPSLCGWPSPARPPGQRGIVREVFPSASGSSASLSVPQVHLCGFRQWQPCVGLFPGKEAGLKSPIQTPTARQKFPDGAPPEQLTPYNLQALWPWSMFVAREWSTTYTLRSCDLRAHGILGTPDILPAPWNPLFES</sequence>
<name>A0A3N2PSS6_SODAK</name>
<dbReference type="EMBL" id="ML119057">
    <property type="protein sequence ID" value="ROT37540.1"/>
    <property type="molecule type" value="Genomic_DNA"/>
</dbReference>
<keyword evidence="3" id="KW-1185">Reference proteome</keyword>
<accession>A0A3N2PSS6</accession>
<keyword evidence="1" id="KW-0732">Signal</keyword>
<reference evidence="2 3" key="1">
    <citation type="journal article" date="2018" name="Mol. Ecol.">
        <title>The obligate alkalophilic soda-lake fungus Sodiomyces alkalinus has shifted to a protein diet.</title>
        <authorList>
            <person name="Grum-Grzhimaylo A.A."/>
            <person name="Falkoski D.L."/>
            <person name="van den Heuvel J."/>
            <person name="Valero-Jimenez C.A."/>
            <person name="Min B."/>
            <person name="Choi I.G."/>
            <person name="Lipzen A."/>
            <person name="Daum C.G."/>
            <person name="Aanen D.K."/>
            <person name="Tsang A."/>
            <person name="Henrissat B."/>
            <person name="Bilanenko E.N."/>
            <person name="de Vries R.P."/>
            <person name="van Kan J.A.L."/>
            <person name="Grigoriev I.V."/>
            <person name="Debets A.J.M."/>
        </authorList>
    </citation>
    <scope>NUCLEOTIDE SEQUENCE [LARGE SCALE GENOMIC DNA]</scope>
    <source>
        <strain evidence="2 3">F11</strain>
    </source>
</reference>
<organism evidence="2 3">
    <name type="scientific">Sodiomyces alkalinus (strain CBS 110278 / VKM F-3762 / F11)</name>
    <name type="common">Alkaliphilic filamentous fungus</name>
    <dbReference type="NCBI Taxonomy" id="1314773"/>
    <lineage>
        <taxon>Eukaryota</taxon>
        <taxon>Fungi</taxon>
        <taxon>Dikarya</taxon>
        <taxon>Ascomycota</taxon>
        <taxon>Pezizomycotina</taxon>
        <taxon>Sordariomycetes</taxon>
        <taxon>Hypocreomycetidae</taxon>
        <taxon>Glomerellales</taxon>
        <taxon>Plectosphaerellaceae</taxon>
        <taxon>Sodiomyces</taxon>
    </lineage>
</organism>
<gene>
    <name evidence="2" type="ORF">SODALDRAFT_351799</name>
</gene>
<dbReference type="AlphaFoldDB" id="A0A3N2PSS6"/>
<evidence type="ECO:0000313" key="3">
    <source>
        <dbReference type="Proteomes" id="UP000272025"/>
    </source>
</evidence>
<evidence type="ECO:0000256" key="1">
    <source>
        <dbReference type="SAM" id="SignalP"/>
    </source>
</evidence>
<feature type="signal peptide" evidence="1">
    <location>
        <begin position="1"/>
        <end position="16"/>
    </location>
</feature>
<dbReference type="GeneID" id="39582036"/>
<evidence type="ECO:0000313" key="2">
    <source>
        <dbReference type="EMBL" id="ROT37540.1"/>
    </source>
</evidence>
<dbReference type="Proteomes" id="UP000272025">
    <property type="component" value="Unassembled WGS sequence"/>
</dbReference>